<dbReference type="EMBL" id="CP024965">
    <property type="protein sequence ID" value="ATZ18848.1"/>
    <property type="molecule type" value="Genomic_DNA"/>
</dbReference>
<reference evidence="2 3" key="1">
    <citation type="submission" date="2017-11" db="EMBL/GenBank/DDBJ databases">
        <title>Genome sequence of Entomoplasma somnilux PYAN-1 (ATCC 49194).</title>
        <authorList>
            <person name="Lo W.-S."/>
            <person name="Gasparich G.E."/>
            <person name="Kuo C.-H."/>
        </authorList>
    </citation>
    <scope>NUCLEOTIDE SEQUENCE [LARGE SCALE GENOMIC DNA]</scope>
    <source>
        <strain evidence="2 3">PYAN-1</strain>
    </source>
</reference>
<feature type="transmembrane region" description="Helical" evidence="1">
    <location>
        <begin position="136"/>
        <end position="160"/>
    </location>
</feature>
<evidence type="ECO:0000313" key="3">
    <source>
        <dbReference type="Proteomes" id="UP000232230"/>
    </source>
</evidence>
<feature type="transmembrane region" description="Helical" evidence="1">
    <location>
        <begin position="180"/>
        <end position="199"/>
    </location>
</feature>
<gene>
    <name evidence="2" type="ORF">ESOMN_v1c04660</name>
</gene>
<dbReference type="RefSeq" id="WP_034942336.1">
    <property type="nucleotide sequence ID" value="NZ_CP024965.1"/>
</dbReference>
<evidence type="ECO:0000313" key="2">
    <source>
        <dbReference type="EMBL" id="ATZ18848.1"/>
    </source>
</evidence>
<keyword evidence="1" id="KW-1133">Transmembrane helix</keyword>
<dbReference type="KEGG" id="esx:ESOMN_v1c04660"/>
<proteinExistence type="predicted"/>
<dbReference type="AlphaFoldDB" id="A0A2K8P072"/>
<keyword evidence="1" id="KW-0472">Membrane</keyword>
<accession>A0A2K8P072</accession>
<dbReference type="Proteomes" id="UP000232230">
    <property type="component" value="Chromosome"/>
</dbReference>
<protein>
    <recommendedName>
        <fullName evidence="4">Transmembrane protein</fullName>
    </recommendedName>
</protein>
<keyword evidence="3" id="KW-1185">Reference proteome</keyword>
<evidence type="ECO:0008006" key="4">
    <source>
        <dbReference type="Google" id="ProtNLM"/>
    </source>
</evidence>
<organism evidence="2 3">
    <name type="scientific">Williamsoniiplasma somnilux</name>
    <dbReference type="NCBI Taxonomy" id="215578"/>
    <lineage>
        <taxon>Bacteria</taxon>
        <taxon>Bacillati</taxon>
        <taxon>Mycoplasmatota</taxon>
        <taxon>Mollicutes</taxon>
        <taxon>Entomoplasmatales</taxon>
        <taxon>Williamsoniiplasma</taxon>
    </lineage>
</organism>
<sequence length="261" mass="31664">MSIEFYLNILLWIVDSGLIIGIMITYLFFNAHYNKWLVPRINTYNDVIDSKTLNSLIEEFRLMFNLKDYEIIFSDDLKPHKLFWNLKKRQKQIIISKRIFESVGYELDYIISRIWISAKEINKDNKIKNYKFVTKYITNTLLLLIVLFYLLQSLIFFYCISKNIDTIAQNSFIFFLWKNFIVAILVIIFTSMFIINYLVAYRLKEKIELYYNYEISNLVKIVFEQFEYDFRAARTYAQQIKIPIIFIFNQKHNKWLGPFVY</sequence>
<name>A0A2K8P072_9MOLU</name>
<keyword evidence="1" id="KW-0812">Transmembrane</keyword>
<evidence type="ECO:0000256" key="1">
    <source>
        <dbReference type="SAM" id="Phobius"/>
    </source>
</evidence>
<feature type="transmembrane region" description="Helical" evidence="1">
    <location>
        <begin position="6"/>
        <end position="29"/>
    </location>
</feature>